<gene>
    <name evidence="1" type="ORF">VaNZ11_016948</name>
</gene>
<evidence type="ECO:0000313" key="2">
    <source>
        <dbReference type="Proteomes" id="UP001165090"/>
    </source>
</evidence>
<dbReference type="Gene3D" id="3.30.300.20">
    <property type="match status" value="1"/>
</dbReference>
<reference evidence="1 2" key="1">
    <citation type="journal article" date="2023" name="IScience">
        <title>Expanded male sex-determining region conserved during the evolution of homothallism in the green alga Volvox.</title>
        <authorList>
            <person name="Yamamoto K."/>
            <person name="Matsuzaki R."/>
            <person name="Mahakham W."/>
            <person name="Heman W."/>
            <person name="Sekimoto H."/>
            <person name="Kawachi M."/>
            <person name="Minakuchi Y."/>
            <person name="Toyoda A."/>
            <person name="Nozaki H."/>
        </authorList>
    </citation>
    <scope>NUCLEOTIDE SEQUENCE [LARGE SCALE GENOMIC DNA]</scope>
    <source>
        <strain evidence="1 2">NIES-4468</strain>
    </source>
</reference>
<keyword evidence="2" id="KW-1185">Reference proteome</keyword>
<comment type="caution">
    <text evidence="1">The sequence shown here is derived from an EMBL/GenBank/DDBJ whole genome shotgun (WGS) entry which is preliminary data.</text>
</comment>
<dbReference type="Proteomes" id="UP001165090">
    <property type="component" value="Unassembled WGS sequence"/>
</dbReference>
<protein>
    <submittedName>
        <fullName evidence="1">Uncharacterized protein</fullName>
    </submittedName>
</protein>
<evidence type="ECO:0000313" key="1">
    <source>
        <dbReference type="EMBL" id="GLI71668.1"/>
    </source>
</evidence>
<proteinExistence type="predicted"/>
<dbReference type="SUPFAM" id="SSF89919">
    <property type="entry name" value="Ribosome-binding factor A, RbfA"/>
    <property type="match status" value="1"/>
</dbReference>
<sequence>MASPILQLRTVVCSFLEAATSHPHSALSHAYREAPLWPALHTYTSRSFAARTPVDIGLRGSQANVDVETSESVHPQRRAQRIFAARVERALVEVINYDMRLRSGLVESYGFTVHAVRVTGDRLQATVLWDCHRHPPSLTNTCSVTIKRYEQLIRMRLAKALQARGVPILKWRHMALDEHDQQTLTLIRHIEQEREVERGDA</sequence>
<organism evidence="1 2">
    <name type="scientific">Volvox africanus</name>
    <dbReference type="NCBI Taxonomy" id="51714"/>
    <lineage>
        <taxon>Eukaryota</taxon>
        <taxon>Viridiplantae</taxon>
        <taxon>Chlorophyta</taxon>
        <taxon>core chlorophytes</taxon>
        <taxon>Chlorophyceae</taxon>
        <taxon>CS clade</taxon>
        <taxon>Chlamydomonadales</taxon>
        <taxon>Volvocaceae</taxon>
        <taxon>Volvox</taxon>
    </lineage>
</organism>
<name>A0ABQ5SQH6_9CHLO</name>
<dbReference type="InterPro" id="IPR023799">
    <property type="entry name" value="RbfA_dom_sf"/>
</dbReference>
<dbReference type="InterPro" id="IPR015946">
    <property type="entry name" value="KH_dom-like_a/b"/>
</dbReference>
<dbReference type="EMBL" id="BSDZ01000116">
    <property type="protein sequence ID" value="GLI71668.1"/>
    <property type="molecule type" value="Genomic_DNA"/>
</dbReference>
<accession>A0ABQ5SQH6</accession>